<dbReference type="PANTHER" id="PTHR43790:SF3">
    <property type="entry name" value="D-ALLOSE IMPORT ATP-BINDING PROTEIN ALSA-RELATED"/>
    <property type="match status" value="1"/>
</dbReference>
<keyword evidence="6" id="KW-0677">Repeat</keyword>
<dbReference type="InterPro" id="IPR017871">
    <property type="entry name" value="ABC_transporter-like_CS"/>
</dbReference>
<evidence type="ECO:0000313" key="13">
    <source>
        <dbReference type="Proteomes" id="UP000256679"/>
    </source>
</evidence>
<comment type="caution">
    <text evidence="12">The sequence shown here is derived from an EMBL/GenBank/DDBJ whole genome shotgun (WGS) entry which is preliminary data.</text>
</comment>
<dbReference type="GO" id="GO:0016887">
    <property type="term" value="F:ATP hydrolysis activity"/>
    <property type="evidence" value="ECO:0007669"/>
    <property type="project" value="InterPro"/>
</dbReference>
<dbReference type="GO" id="GO:0005524">
    <property type="term" value="F:ATP binding"/>
    <property type="evidence" value="ECO:0007669"/>
    <property type="project" value="UniProtKB-KW"/>
</dbReference>
<comment type="subcellular location">
    <subcellularLocation>
        <location evidence="2">Cell inner membrane</location>
    </subcellularLocation>
    <subcellularLocation>
        <location evidence="1">Cell membrane</location>
        <topology evidence="1">Peripheral membrane protein</topology>
    </subcellularLocation>
</comment>
<keyword evidence="9" id="KW-1278">Translocase</keyword>
<dbReference type="Pfam" id="PF00005">
    <property type="entry name" value="ABC_tran"/>
    <property type="match status" value="2"/>
</dbReference>
<dbReference type="PROSITE" id="PS00211">
    <property type="entry name" value="ABC_TRANSPORTER_1"/>
    <property type="match status" value="1"/>
</dbReference>
<dbReference type="PANTHER" id="PTHR43790">
    <property type="entry name" value="CARBOHYDRATE TRANSPORT ATP-BINDING PROTEIN MG119-RELATED"/>
    <property type="match status" value="1"/>
</dbReference>
<evidence type="ECO:0000256" key="2">
    <source>
        <dbReference type="ARBA" id="ARBA00004533"/>
    </source>
</evidence>
<feature type="domain" description="ABC transporter" evidence="11">
    <location>
        <begin position="252"/>
        <end position="489"/>
    </location>
</feature>
<keyword evidence="8 12" id="KW-0067">ATP-binding</keyword>
<keyword evidence="5" id="KW-0762">Sugar transport</keyword>
<dbReference type="GO" id="GO:0015749">
    <property type="term" value="P:monosaccharide transmembrane transport"/>
    <property type="evidence" value="ECO:0007669"/>
    <property type="project" value="UniProtKB-ARBA"/>
</dbReference>
<evidence type="ECO:0000313" key="12">
    <source>
        <dbReference type="EMBL" id="RDW14724.1"/>
    </source>
</evidence>
<proteinExistence type="predicted"/>
<keyword evidence="7" id="KW-0547">Nucleotide-binding</keyword>
<keyword evidence="10" id="KW-0472">Membrane</keyword>
<protein>
    <submittedName>
        <fullName evidence="12">D-xylose ABC transporter ATP-binding protein</fullName>
    </submittedName>
</protein>
<evidence type="ECO:0000256" key="9">
    <source>
        <dbReference type="ARBA" id="ARBA00022967"/>
    </source>
</evidence>
<keyword evidence="13" id="KW-1185">Reference proteome</keyword>
<accession>A0A3D8PF85</accession>
<dbReference type="GO" id="GO:0005886">
    <property type="term" value="C:plasma membrane"/>
    <property type="evidence" value="ECO:0007669"/>
    <property type="project" value="UniProtKB-SubCell"/>
</dbReference>
<evidence type="ECO:0000256" key="6">
    <source>
        <dbReference type="ARBA" id="ARBA00022737"/>
    </source>
</evidence>
<dbReference type="InterPro" id="IPR050107">
    <property type="entry name" value="ABC_carbohydrate_import_ATPase"/>
</dbReference>
<evidence type="ECO:0000256" key="5">
    <source>
        <dbReference type="ARBA" id="ARBA00022597"/>
    </source>
</evidence>
<dbReference type="InterPro" id="IPR003593">
    <property type="entry name" value="AAA+_ATPase"/>
</dbReference>
<reference evidence="12 13" key="1">
    <citation type="submission" date="2018-05" db="EMBL/GenBank/DDBJ databases">
        <title>Whole genome sequencing of Paracoccus thiocyanatus SST.</title>
        <authorList>
            <person name="Ghosh W."/>
            <person name="Rameez M.J."/>
            <person name="Roy C."/>
        </authorList>
    </citation>
    <scope>NUCLEOTIDE SEQUENCE [LARGE SCALE GENOMIC DNA]</scope>
    <source>
        <strain evidence="12 13">SST</strain>
    </source>
</reference>
<dbReference type="AlphaFoldDB" id="A0A3D8PF85"/>
<dbReference type="Proteomes" id="UP000256679">
    <property type="component" value="Unassembled WGS sequence"/>
</dbReference>
<dbReference type="SMART" id="SM00382">
    <property type="entry name" value="AAA"/>
    <property type="match status" value="2"/>
</dbReference>
<keyword evidence="4" id="KW-1003">Cell membrane</keyword>
<evidence type="ECO:0000256" key="4">
    <source>
        <dbReference type="ARBA" id="ARBA00022475"/>
    </source>
</evidence>
<evidence type="ECO:0000256" key="10">
    <source>
        <dbReference type="ARBA" id="ARBA00023136"/>
    </source>
</evidence>
<evidence type="ECO:0000256" key="3">
    <source>
        <dbReference type="ARBA" id="ARBA00022448"/>
    </source>
</evidence>
<dbReference type="Gene3D" id="3.40.50.300">
    <property type="entry name" value="P-loop containing nucleotide triphosphate hydrolases"/>
    <property type="match status" value="2"/>
</dbReference>
<evidence type="ECO:0000256" key="1">
    <source>
        <dbReference type="ARBA" id="ARBA00004202"/>
    </source>
</evidence>
<sequence>MADSILEMRGISKGYPGVQALSGVDLSVGRGEVHGLMGENGAGKSTLIKILAGAITPDEGTIRFDGTEVATLDPRRAMELGIGVIYQELNLVPNMTVADNIYLGVPLGRGPWRNPKTANAKAVQLLKSLGIDVDPTAQVSELTIAYQQMVEIAKAVSKNVKLLVMDEPTAPLSSHEVERLFALIDRLRADNISIIYISHRMEEIFKLTERVTVLRDGRFITTLDSATTTRPELIRAMVGRELSETYPHGSHAQDGIVLEARKISGNRFIDVSFSLRKGEILGIGGLVGAGRTEMARALFGADPLHSGEIAVNGETVRITSPVDGLRAGIALVPEDRKHQGLHLSMSVRDNISLASLKALTKGGWISLAKEADRSAQRIADLRIKTPHAEQIAGTLSGGNQQKVVIAKWLETKPQILIMDEPTRGIDVGAKHEIYVLMKDLAAQGYSIIMISSDMPELLGVSDRILVMRRGRISGELPRAEASQERVLDLAAH</sequence>
<evidence type="ECO:0000259" key="11">
    <source>
        <dbReference type="PROSITE" id="PS50893"/>
    </source>
</evidence>
<gene>
    <name evidence="12" type="ORF">DIE28_00885</name>
</gene>
<dbReference type="EMBL" id="QFCQ01000003">
    <property type="protein sequence ID" value="RDW14724.1"/>
    <property type="molecule type" value="Genomic_DNA"/>
</dbReference>
<evidence type="ECO:0000256" key="7">
    <source>
        <dbReference type="ARBA" id="ARBA00022741"/>
    </source>
</evidence>
<dbReference type="FunFam" id="3.40.50.300:FF:000126">
    <property type="entry name" value="Galactose/methyl galactoside import ATP-binding protein MglA"/>
    <property type="match status" value="1"/>
</dbReference>
<dbReference type="CDD" id="cd03215">
    <property type="entry name" value="ABC_Carb_Monos_II"/>
    <property type="match status" value="1"/>
</dbReference>
<keyword evidence="3" id="KW-0813">Transport</keyword>
<organism evidence="12 13">
    <name type="scientific">Paracoccus thiocyanatus</name>
    <dbReference type="NCBI Taxonomy" id="34006"/>
    <lineage>
        <taxon>Bacteria</taxon>
        <taxon>Pseudomonadati</taxon>
        <taxon>Pseudomonadota</taxon>
        <taxon>Alphaproteobacteria</taxon>
        <taxon>Rhodobacterales</taxon>
        <taxon>Paracoccaceae</taxon>
        <taxon>Paracoccus</taxon>
    </lineage>
</organism>
<name>A0A3D8PF85_9RHOB</name>
<dbReference type="InterPro" id="IPR003439">
    <property type="entry name" value="ABC_transporter-like_ATP-bd"/>
</dbReference>
<dbReference type="FunFam" id="3.40.50.300:FF:000127">
    <property type="entry name" value="Ribose import ATP-binding protein RbsA"/>
    <property type="match status" value="1"/>
</dbReference>
<dbReference type="CDD" id="cd03216">
    <property type="entry name" value="ABC_Carb_Monos_I"/>
    <property type="match status" value="1"/>
</dbReference>
<dbReference type="PROSITE" id="PS50893">
    <property type="entry name" value="ABC_TRANSPORTER_2"/>
    <property type="match status" value="2"/>
</dbReference>
<feature type="domain" description="ABC transporter" evidence="11">
    <location>
        <begin position="6"/>
        <end position="241"/>
    </location>
</feature>
<evidence type="ECO:0000256" key="8">
    <source>
        <dbReference type="ARBA" id="ARBA00022840"/>
    </source>
</evidence>
<dbReference type="InterPro" id="IPR027417">
    <property type="entry name" value="P-loop_NTPase"/>
</dbReference>
<dbReference type="SUPFAM" id="SSF52540">
    <property type="entry name" value="P-loop containing nucleoside triphosphate hydrolases"/>
    <property type="match status" value="2"/>
</dbReference>